<evidence type="ECO:0000313" key="9">
    <source>
        <dbReference type="EMBL" id="KEQ77497.1"/>
    </source>
</evidence>
<feature type="binding site" description="axial binding residue" evidence="6">
    <location>
        <position position="444"/>
    </location>
    <ligand>
        <name>heme</name>
        <dbReference type="ChEBI" id="CHEBI:30413"/>
    </ligand>
    <ligandPart>
        <name>Fe</name>
        <dbReference type="ChEBI" id="CHEBI:18248"/>
    </ligandPart>
</feature>
<feature type="region of interest" description="Disordered" evidence="8">
    <location>
        <begin position="521"/>
        <end position="543"/>
    </location>
</feature>
<dbReference type="HOGENOM" id="CLU_001570_2_1_1"/>
<gene>
    <name evidence="9" type="ORF">M436DRAFT_77380</name>
</gene>
<dbReference type="PANTHER" id="PTHR46300:SF2">
    <property type="entry name" value="CYTOCHROME P450 MONOOXYGENASE ALNH-RELATED"/>
    <property type="match status" value="1"/>
</dbReference>
<dbReference type="Proteomes" id="UP000027730">
    <property type="component" value="Unassembled WGS sequence"/>
</dbReference>
<dbReference type="OrthoDB" id="1055148at2759"/>
<keyword evidence="2 6" id="KW-0479">Metal-binding</keyword>
<dbReference type="STRING" id="1043004.A0A074X601"/>
<dbReference type="InterPro" id="IPR002401">
    <property type="entry name" value="Cyt_P450_E_grp-I"/>
</dbReference>
<dbReference type="GO" id="GO:0005506">
    <property type="term" value="F:iron ion binding"/>
    <property type="evidence" value="ECO:0007669"/>
    <property type="project" value="InterPro"/>
</dbReference>
<dbReference type="GO" id="GO:0016705">
    <property type="term" value="F:oxidoreductase activity, acting on paired donors, with incorporation or reduction of molecular oxygen"/>
    <property type="evidence" value="ECO:0007669"/>
    <property type="project" value="InterPro"/>
</dbReference>
<keyword evidence="10" id="KW-1185">Reference proteome</keyword>
<feature type="compositionally biased region" description="Basic and acidic residues" evidence="8">
    <location>
        <begin position="521"/>
        <end position="530"/>
    </location>
</feature>
<dbReference type="CDD" id="cd11065">
    <property type="entry name" value="CYP64-like"/>
    <property type="match status" value="1"/>
</dbReference>
<reference evidence="9 10" key="1">
    <citation type="journal article" date="2014" name="BMC Genomics">
        <title>Genome sequencing of four Aureobasidium pullulans varieties: biotechnological potential, stress tolerance, and description of new species.</title>
        <authorList>
            <person name="Gostin Ar C."/>
            <person name="Ohm R.A."/>
            <person name="Kogej T."/>
            <person name="Sonjak S."/>
            <person name="Turk M."/>
            <person name="Zajc J."/>
            <person name="Zalar P."/>
            <person name="Grube M."/>
            <person name="Sun H."/>
            <person name="Han J."/>
            <person name="Sharma A."/>
            <person name="Chiniquy J."/>
            <person name="Ngan C.Y."/>
            <person name="Lipzen A."/>
            <person name="Barry K."/>
            <person name="Grigoriev I.V."/>
            <person name="Gunde-Cimerman N."/>
        </authorList>
    </citation>
    <scope>NUCLEOTIDE SEQUENCE [LARGE SCALE GENOMIC DNA]</scope>
    <source>
        <strain evidence="9 10">CBS 147.97</strain>
    </source>
</reference>
<dbReference type="Pfam" id="PF00067">
    <property type="entry name" value="p450"/>
    <property type="match status" value="1"/>
</dbReference>
<dbReference type="InterPro" id="IPR050364">
    <property type="entry name" value="Cytochrome_P450_fung"/>
</dbReference>
<name>A0A074X601_9PEZI</name>
<dbReference type="InterPro" id="IPR001128">
    <property type="entry name" value="Cyt_P450"/>
</dbReference>
<sequence length="543" mass="60668">MFSIVTAAGIFLAFALGAWYSFGLGSRPKDYPPGPPTLPIIGNLHQIPSKNEYLQFDKWAKEYGPIYSIMVGSRPVIVISSVDIVRDLFDKRGAIYSDRPEAYAAKHVPVSKLRMAFMRYTPLWRTLRKVTHSLLSINAVKNYDPYQELERKQMLDEMLTNPDDFFSSLQRFTTSLTATLLFGWRAPSAADPKLLKLDREFAALQAALGTAAAALLDAFPVLRFLPDALLPVKGRVRLALQMGHEVHMENWYAVKENLKNGTLSPCMSVGLAKAQEKEGITDVEAAYTVGNILEGGMETTSTTLYAFIQAMLLFPEVQARAQEEIDRVVGPDRLPVMADAANLPYIRRCVKEIVRWFVVGPLGAVPHACTRDDEYMGYKIPKGAPIMLNAWAIMTDPNRYTEPRRFNPDRFADDSDGLSMAEMAAHPDPSKRDTVGFGAGRRICPGMHVADRSLFLGITGILWSFSITPKKDAQGEDMLPDADNLVVAISARPEAFEANILPRDEKRARIIREQWEDAQRLLDPDTKQWKEAPAGDWDSSLKV</sequence>
<dbReference type="GO" id="GO:0004497">
    <property type="term" value="F:monooxygenase activity"/>
    <property type="evidence" value="ECO:0007669"/>
    <property type="project" value="UniProtKB-KW"/>
</dbReference>
<evidence type="ECO:0000256" key="2">
    <source>
        <dbReference type="ARBA" id="ARBA00022723"/>
    </source>
</evidence>
<accession>A0A074X601</accession>
<organism evidence="9 10">
    <name type="scientific">Aureobasidium namibiae CBS 147.97</name>
    <dbReference type="NCBI Taxonomy" id="1043004"/>
    <lineage>
        <taxon>Eukaryota</taxon>
        <taxon>Fungi</taxon>
        <taxon>Dikarya</taxon>
        <taxon>Ascomycota</taxon>
        <taxon>Pezizomycotina</taxon>
        <taxon>Dothideomycetes</taxon>
        <taxon>Dothideomycetidae</taxon>
        <taxon>Dothideales</taxon>
        <taxon>Saccotheciaceae</taxon>
        <taxon>Aureobasidium</taxon>
    </lineage>
</organism>
<keyword evidence="5 7" id="KW-0503">Monooxygenase</keyword>
<evidence type="ECO:0000256" key="1">
    <source>
        <dbReference type="ARBA" id="ARBA00010617"/>
    </source>
</evidence>
<dbReference type="GO" id="GO:0020037">
    <property type="term" value="F:heme binding"/>
    <property type="evidence" value="ECO:0007669"/>
    <property type="project" value="InterPro"/>
</dbReference>
<evidence type="ECO:0000256" key="8">
    <source>
        <dbReference type="SAM" id="MobiDB-lite"/>
    </source>
</evidence>
<evidence type="ECO:0000256" key="4">
    <source>
        <dbReference type="ARBA" id="ARBA00023004"/>
    </source>
</evidence>
<comment type="cofactor">
    <cofactor evidence="6">
        <name>heme</name>
        <dbReference type="ChEBI" id="CHEBI:30413"/>
    </cofactor>
</comment>
<dbReference type="InterPro" id="IPR017972">
    <property type="entry name" value="Cyt_P450_CS"/>
</dbReference>
<dbReference type="PANTHER" id="PTHR46300">
    <property type="entry name" value="P450, PUTATIVE (EUROFUNG)-RELATED-RELATED"/>
    <property type="match status" value="1"/>
</dbReference>
<dbReference type="SUPFAM" id="SSF48264">
    <property type="entry name" value="Cytochrome P450"/>
    <property type="match status" value="1"/>
</dbReference>
<dbReference type="InterPro" id="IPR036396">
    <property type="entry name" value="Cyt_P450_sf"/>
</dbReference>
<dbReference type="RefSeq" id="XP_013432350.1">
    <property type="nucleotide sequence ID" value="XM_013576896.1"/>
</dbReference>
<protein>
    <submittedName>
        <fullName evidence="9">Putative cytochrome P450</fullName>
    </submittedName>
</protein>
<keyword evidence="4 6" id="KW-0408">Iron</keyword>
<proteinExistence type="inferred from homology"/>
<evidence type="ECO:0000256" key="7">
    <source>
        <dbReference type="RuleBase" id="RU000461"/>
    </source>
</evidence>
<evidence type="ECO:0000313" key="10">
    <source>
        <dbReference type="Proteomes" id="UP000027730"/>
    </source>
</evidence>
<keyword evidence="6 7" id="KW-0349">Heme</keyword>
<dbReference type="EMBL" id="KL584702">
    <property type="protein sequence ID" value="KEQ77497.1"/>
    <property type="molecule type" value="Genomic_DNA"/>
</dbReference>
<dbReference type="AlphaFoldDB" id="A0A074X601"/>
<keyword evidence="3 7" id="KW-0560">Oxidoreductase</keyword>
<comment type="similarity">
    <text evidence="1 7">Belongs to the cytochrome P450 family.</text>
</comment>
<dbReference type="GeneID" id="25416024"/>
<evidence type="ECO:0000256" key="5">
    <source>
        <dbReference type="ARBA" id="ARBA00023033"/>
    </source>
</evidence>
<evidence type="ECO:0000256" key="3">
    <source>
        <dbReference type="ARBA" id="ARBA00023002"/>
    </source>
</evidence>
<evidence type="ECO:0000256" key="6">
    <source>
        <dbReference type="PIRSR" id="PIRSR602401-1"/>
    </source>
</evidence>
<dbReference type="PROSITE" id="PS00086">
    <property type="entry name" value="CYTOCHROME_P450"/>
    <property type="match status" value="1"/>
</dbReference>
<dbReference type="Gene3D" id="1.10.630.10">
    <property type="entry name" value="Cytochrome P450"/>
    <property type="match status" value="1"/>
</dbReference>
<dbReference type="PRINTS" id="PR00463">
    <property type="entry name" value="EP450I"/>
</dbReference>
<dbReference type="PRINTS" id="PR00385">
    <property type="entry name" value="P450"/>
</dbReference>